<evidence type="ECO:0000256" key="1">
    <source>
        <dbReference type="SAM" id="MobiDB-lite"/>
    </source>
</evidence>
<feature type="compositionally biased region" description="Basic and acidic residues" evidence="1">
    <location>
        <begin position="80"/>
        <end position="91"/>
    </location>
</feature>
<feature type="compositionally biased region" description="Basic residues" evidence="1">
    <location>
        <begin position="21"/>
        <end position="33"/>
    </location>
</feature>
<evidence type="ECO:0000313" key="3">
    <source>
        <dbReference type="Proteomes" id="UP001054837"/>
    </source>
</evidence>
<gene>
    <name evidence="2" type="ORF">CDAR_457201</name>
</gene>
<dbReference type="AlphaFoldDB" id="A0AAV4PBJ2"/>
<comment type="caution">
    <text evidence="2">The sequence shown here is derived from an EMBL/GenBank/DDBJ whole genome shotgun (WGS) entry which is preliminary data.</text>
</comment>
<keyword evidence="3" id="KW-1185">Reference proteome</keyword>
<dbReference type="EMBL" id="BPLQ01002611">
    <property type="protein sequence ID" value="GIX94434.1"/>
    <property type="molecule type" value="Genomic_DNA"/>
</dbReference>
<proteinExistence type="predicted"/>
<organism evidence="2 3">
    <name type="scientific">Caerostris darwini</name>
    <dbReference type="NCBI Taxonomy" id="1538125"/>
    <lineage>
        <taxon>Eukaryota</taxon>
        <taxon>Metazoa</taxon>
        <taxon>Ecdysozoa</taxon>
        <taxon>Arthropoda</taxon>
        <taxon>Chelicerata</taxon>
        <taxon>Arachnida</taxon>
        <taxon>Araneae</taxon>
        <taxon>Araneomorphae</taxon>
        <taxon>Entelegynae</taxon>
        <taxon>Araneoidea</taxon>
        <taxon>Araneidae</taxon>
        <taxon>Caerostris</taxon>
    </lineage>
</organism>
<protein>
    <submittedName>
        <fullName evidence="2">Uncharacterized protein</fullName>
    </submittedName>
</protein>
<feature type="compositionally biased region" description="Polar residues" evidence="1">
    <location>
        <begin position="1"/>
        <end position="20"/>
    </location>
</feature>
<reference evidence="2 3" key="1">
    <citation type="submission" date="2021-06" db="EMBL/GenBank/DDBJ databases">
        <title>Caerostris darwini draft genome.</title>
        <authorList>
            <person name="Kono N."/>
            <person name="Arakawa K."/>
        </authorList>
    </citation>
    <scope>NUCLEOTIDE SEQUENCE [LARGE SCALE GENOMIC DNA]</scope>
</reference>
<name>A0AAV4PBJ2_9ARAC</name>
<feature type="region of interest" description="Disordered" evidence="1">
    <location>
        <begin position="75"/>
        <end position="127"/>
    </location>
</feature>
<accession>A0AAV4PBJ2</accession>
<sequence>MIYKHSLQSGSQCQPQFRNQSKSKNHSRTRLPRLRIEHPSPNRKRLTLSNIPQGFRPPFLPTPHQNRFTSLVIRTHHHHQQQEEERKENKTPPRHCSFPPPPSLFWKSEKDESNELNGPTSGRKLFSGNAPHPIYIIGRKKRQFWAKRHTPPKVRQHQVLMKTGRTFDSSL</sequence>
<feature type="region of interest" description="Disordered" evidence="1">
    <location>
        <begin position="1"/>
        <end position="63"/>
    </location>
</feature>
<evidence type="ECO:0000313" key="2">
    <source>
        <dbReference type="EMBL" id="GIX94434.1"/>
    </source>
</evidence>
<dbReference type="Proteomes" id="UP001054837">
    <property type="component" value="Unassembled WGS sequence"/>
</dbReference>